<dbReference type="AlphaFoldDB" id="A0A5R9G6E8"/>
<dbReference type="SMART" id="SM00758">
    <property type="entry name" value="PA14"/>
    <property type="match status" value="3"/>
</dbReference>
<keyword evidence="4" id="KW-1185">Reference proteome</keyword>
<dbReference type="Proteomes" id="UP000309676">
    <property type="component" value="Unassembled WGS sequence"/>
</dbReference>
<evidence type="ECO:0000313" key="4">
    <source>
        <dbReference type="Proteomes" id="UP000309676"/>
    </source>
</evidence>
<dbReference type="InterPro" id="IPR011050">
    <property type="entry name" value="Pectin_lyase_fold/virulence"/>
</dbReference>
<feature type="chain" id="PRO_5038459784" description="PA14 domain-containing protein" evidence="1">
    <location>
        <begin position="23"/>
        <end position="1246"/>
    </location>
</feature>
<dbReference type="SUPFAM" id="SSF51126">
    <property type="entry name" value="Pectin lyase-like"/>
    <property type="match status" value="1"/>
</dbReference>
<gene>
    <name evidence="3" type="ORF">FE782_31195</name>
</gene>
<dbReference type="PANTHER" id="PTHR36453:SF1">
    <property type="entry name" value="RIGHT HANDED BETA HELIX DOMAIN-CONTAINING PROTEIN"/>
    <property type="match status" value="1"/>
</dbReference>
<feature type="domain" description="PA14" evidence="2">
    <location>
        <begin position="1087"/>
        <end position="1240"/>
    </location>
</feature>
<organism evidence="3 4">
    <name type="scientific">Paenibacillus antri</name>
    <dbReference type="NCBI Taxonomy" id="2582848"/>
    <lineage>
        <taxon>Bacteria</taxon>
        <taxon>Bacillati</taxon>
        <taxon>Bacillota</taxon>
        <taxon>Bacilli</taxon>
        <taxon>Bacillales</taxon>
        <taxon>Paenibacillaceae</taxon>
        <taxon>Paenibacillus</taxon>
    </lineage>
</organism>
<reference evidence="3 4" key="1">
    <citation type="submission" date="2019-05" db="EMBL/GenBank/DDBJ databases">
        <authorList>
            <person name="Narsing Rao M.P."/>
            <person name="Li W.J."/>
        </authorList>
    </citation>
    <scope>NUCLEOTIDE SEQUENCE [LARGE SCALE GENOMIC DNA]</scope>
    <source>
        <strain evidence="3 4">SYSU_K30003</strain>
    </source>
</reference>
<feature type="domain" description="PA14" evidence="2">
    <location>
        <begin position="930"/>
        <end position="1081"/>
    </location>
</feature>
<dbReference type="Pfam" id="PF13229">
    <property type="entry name" value="Beta_helix"/>
    <property type="match status" value="1"/>
</dbReference>
<proteinExistence type="predicted"/>
<dbReference type="Pfam" id="PF07691">
    <property type="entry name" value="PA14"/>
    <property type="match status" value="3"/>
</dbReference>
<dbReference type="InterPro" id="IPR011658">
    <property type="entry name" value="PA14_dom"/>
</dbReference>
<dbReference type="PANTHER" id="PTHR36453">
    <property type="entry name" value="SECRETED PROTEIN-RELATED"/>
    <property type="match status" value="1"/>
</dbReference>
<dbReference type="InterPro" id="IPR037524">
    <property type="entry name" value="PA14/GLEYA"/>
</dbReference>
<dbReference type="InterPro" id="IPR039448">
    <property type="entry name" value="Beta_helix"/>
</dbReference>
<evidence type="ECO:0000259" key="2">
    <source>
        <dbReference type="PROSITE" id="PS51820"/>
    </source>
</evidence>
<dbReference type="SMART" id="SM00710">
    <property type="entry name" value="PbH1"/>
    <property type="match status" value="6"/>
</dbReference>
<dbReference type="PROSITE" id="PS51820">
    <property type="entry name" value="PA14"/>
    <property type="match status" value="3"/>
</dbReference>
<dbReference type="EMBL" id="VCIW01000039">
    <property type="protein sequence ID" value="TLS48333.1"/>
    <property type="molecule type" value="Genomic_DNA"/>
</dbReference>
<dbReference type="OrthoDB" id="9760240at2"/>
<dbReference type="InterPro" id="IPR012334">
    <property type="entry name" value="Pectin_lyas_fold"/>
</dbReference>
<keyword evidence="1" id="KW-0732">Signal</keyword>
<name>A0A5R9G6E8_9BACL</name>
<evidence type="ECO:0000313" key="3">
    <source>
        <dbReference type="EMBL" id="TLS48333.1"/>
    </source>
</evidence>
<dbReference type="SUPFAM" id="SSF56988">
    <property type="entry name" value="Anthrax protective antigen"/>
    <property type="match status" value="3"/>
</dbReference>
<accession>A0A5R9G6E8</accession>
<feature type="domain" description="PA14" evidence="2">
    <location>
        <begin position="772"/>
        <end position="925"/>
    </location>
</feature>
<feature type="signal peptide" evidence="1">
    <location>
        <begin position="1"/>
        <end position="22"/>
    </location>
</feature>
<dbReference type="Gene3D" id="2.160.20.10">
    <property type="entry name" value="Single-stranded right-handed beta-helix, Pectin lyase-like"/>
    <property type="match status" value="3"/>
</dbReference>
<sequence>MNFRKFQSILVAALLFALVFPAVPGLEFGGAQVASANPGLALHVATTGSDTTGTGTIDAPYATLEKARDRIRQVKSATGLPAGGVVVYVRGGEYERTTSFELTAQDSGTADKPIVYTSYPGETATFSGGKRLSPSLFAPVADSSILSRLPQEGRGHVLQANLASIGLNASHFGVYKAHGFSRQVDPAPLELFIDDEAQTLARYPNEGKLPIVSVVNRGSDPRGGNYANIGGTFNYYNGVIGDERPDRWTTATEAVIFGYFYWGFSEDNIPVQSIDPAANTITLAKPHLYGLIDNTQLNTNTHRYYAFNLLEEIDMPGEYFLDRGNGILYVYPKRPLAGAKIQVSVMEAPLFALEGVSHVEVSRFVFEVGRGMGLYMEGGEHNKIAGNTFRHFGTVAVSVGQGALGPDRDVQPYVATPAPRVIGGMREHLHEFYMGNHTAWNRLGGTNHQIVSNDVYGTGAGGIYIDGGDRKTLMPGNHNVENNRITNFNRRDLMLKAGIVMTGVGNRIANNKIYESPANAILLHGNNHMIEKNEMHHLLYGVDDTGAVTMGRNQGEAGNVIRHNYFHHLDSSVGSFGVQGVFLDDGTSNQTVFGNYFYQVPSSVKLHGGKHNTIANNIFIDGTSSITLWLWTMDNWKSRINESFMRARLLNSNPASDLGVNILAPPYSTQYPTLATYFAGNPPVPTDVPIESNVITNNVSYRMFRVLNGIEQYTLPSGGVNKSYTVDPGFVNAAAGNFALANNAVVYQDIPQFQPIPFAEIGLKTDAYRTSLTGEPVVWEYWTGVAGTSVADIPVNAEPSGWMPLGKLEGPTNWGSDYGARVRGYITPPASGSYTFYISGDDNAEFWLSSDANPANKAKIALVTGWTTQRFWTKYDAQRSRAVNLTAGQKYYFEVLHKEAAGGDYMAAGWTGPGIPNVTVIPGSALTPYKGPGAVVREQWSGVAGTAVSAIPLNAPVSAVSTLTSLEGPDVGHNYGARVRGYIVPPASGSYTLYVSGDDNAELWLSTDASPLNKTRIARVPGWTNPRQWNKYPEQQAAARNLVAGQRYYVEILHKQATGGGHVAVGWSGPGLAGIAVVNGDALLPYNPSGNVTLEYWTGVAGNTVAQIPVGTTPAGTAPLGRLETPVNWTDQYGMRIRGYITPFADGAYTLYIASDDYSELWLSTDDQPGNKVLIASVTDWTNPLQWNKYASQQSAPVQLVAGKRYYIEVLHKEGANDDHVEVGWTGLGTGTITVIPGTVLSHYLP</sequence>
<dbReference type="RefSeq" id="WP_138198254.1">
    <property type="nucleotide sequence ID" value="NZ_VCIW01000039.1"/>
</dbReference>
<comment type="caution">
    <text evidence="3">The sequence shown here is derived from an EMBL/GenBank/DDBJ whole genome shotgun (WGS) entry which is preliminary data.</text>
</comment>
<evidence type="ECO:0000256" key="1">
    <source>
        <dbReference type="SAM" id="SignalP"/>
    </source>
</evidence>
<protein>
    <recommendedName>
        <fullName evidence="2">PA14 domain-containing protein</fullName>
    </recommendedName>
</protein>
<dbReference type="InterPro" id="IPR006626">
    <property type="entry name" value="PbH1"/>
</dbReference>
<dbReference type="Gene3D" id="2.60.120.1560">
    <property type="match status" value="3"/>
</dbReference>